<dbReference type="NCBIfam" id="TIGR00739">
    <property type="entry name" value="yajC"/>
    <property type="match status" value="1"/>
</dbReference>
<dbReference type="STRING" id="335541.Swol_1427"/>
<evidence type="ECO:0000256" key="5">
    <source>
        <dbReference type="ARBA" id="ARBA00022692"/>
    </source>
</evidence>
<keyword evidence="5 10" id="KW-0812">Transmembrane</keyword>
<gene>
    <name evidence="11" type="ordered locus">Swol_1427</name>
</gene>
<dbReference type="eggNOG" id="COG1862">
    <property type="taxonomic scope" value="Bacteria"/>
</dbReference>
<dbReference type="OrthoDB" id="9800132at2"/>
<evidence type="ECO:0000313" key="12">
    <source>
        <dbReference type="Proteomes" id="UP000001968"/>
    </source>
</evidence>
<evidence type="ECO:0000313" key="11">
    <source>
        <dbReference type="EMBL" id="ABI68734.1"/>
    </source>
</evidence>
<feature type="transmembrane region" description="Helical" evidence="10">
    <location>
        <begin position="6"/>
        <end position="22"/>
    </location>
</feature>
<dbReference type="GO" id="GO:0005886">
    <property type="term" value="C:plasma membrane"/>
    <property type="evidence" value="ECO:0007669"/>
    <property type="project" value="UniProtKB-SubCell"/>
</dbReference>
<evidence type="ECO:0000256" key="3">
    <source>
        <dbReference type="ARBA" id="ARBA00022448"/>
    </source>
</evidence>
<protein>
    <submittedName>
        <fullName evidence="11">Protein translocase subunit yajC</fullName>
    </submittedName>
</protein>
<dbReference type="PRINTS" id="PR01853">
    <property type="entry name" value="YAJCTRNLCASE"/>
</dbReference>
<evidence type="ECO:0000256" key="7">
    <source>
        <dbReference type="ARBA" id="ARBA00022989"/>
    </source>
</evidence>
<organism evidence="11 12">
    <name type="scientific">Syntrophomonas wolfei subsp. wolfei (strain DSM 2245B / Goettingen)</name>
    <dbReference type="NCBI Taxonomy" id="335541"/>
    <lineage>
        <taxon>Bacteria</taxon>
        <taxon>Bacillati</taxon>
        <taxon>Bacillota</taxon>
        <taxon>Clostridia</taxon>
        <taxon>Eubacteriales</taxon>
        <taxon>Syntrophomonadaceae</taxon>
        <taxon>Syntrophomonas</taxon>
    </lineage>
</organism>
<dbReference type="HOGENOM" id="CLU_116157_5_1_9"/>
<reference evidence="12" key="1">
    <citation type="journal article" date="2010" name="Environ. Microbiol.">
        <title>The genome of Syntrophomonas wolfei: new insights into syntrophic metabolism and biohydrogen production.</title>
        <authorList>
            <person name="Sieber J.R."/>
            <person name="Sims D.R."/>
            <person name="Han C."/>
            <person name="Kim E."/>
            <person name="Lykidis A."/>
            <person name="Lapidus A.L."/>
            <person name="McDonnald E."/>
            <person name="Rohlin L."/>
            <person name="Culley D.E."/>
            <person name="Gunsalus R."/>
            <person name="McInerney M.J."/>
        </authorList>
    </citation>
    <scope>NUCLEOTIDE SEQUENCE [LARGE SCALE GENOMIC DNA]</scope>
    <source>
        <strain evidence="12">DSM 2245B / Goettingen</strain>
    </source>
</reference>
<dbReference type="PANTHER" id="PTHR33909">
    <property type="entry name" value="SEC TRANSLOCON ACCESSORY COMPLEX SUBUNIT YAJC"/>
    <property type="match status" value="1"/>
</dbReference>
<evidence type="ECO:0000256" key="6">
    <source>
        <dbReference type="ARBA" id="ARBA00022927"/>
    </source>
</evidence>
<evidence type="ECO:0000256" key="4">
    <source>
        <dbReference type="ARBA" id="ARBA00022475"/>
    </source>
</evidence>
<keyword evidence="8" id="KW-0811">Translocation</keyword>
<evidence type="ECO:0000256" key="1">
    <source>
        <dbReference type="ARBA" id="ARBA00004162"/>
    </source>
</evidence>
<accession>Q0AX20</accession>
<name>Q0AX20_SYNWW</name>
<sequence length="83" mass="9656">MTIAIYFGMFLAIFYFFLILPRKKQEKKHKKMVEELKKGDRVVTIGGIKGEIGRVKEESIMLKVAENMEIEMVKKAVAYKVED</sequence>
<evidence type="ECO:0000256" key="10">
    <source>
        <dbReference type="SAM" id="Phobius"/>
    </source>
</evidence>
<evidence type="ECO:0000256" key="9">
    <source>
        <dbReference type="ARBA" id="ARBA00023136"/>
    </source>
</evidence>
<keyword evidence="9 10" id="KW-0472">Membrane</keyword>
<dbReference type="InterPro" id="IPR003849">
    <property type="entry name" value="Preprotein_translocase_YajC"/>
</dbReference>
<dbReference type="SMART" id="SM01323">
    <property type="entry name" value="YajC"/>
    <property type="match status" value="1"/>
</dbReference>
<evidence type="ECO:0000256" key="2">
    <source>
        <dbReference type="ARBA" id="ARBA00006742"/>
    </source>
</evidence>
<dbReference type="EMBL" id="CP000448">
    <property type="protein sequence ID" value="ABI68734.1"/>
    <property type="molecule type" value="Genomic_DNA"/>
</dbReference>
<keyword evidence="12" id="KW-1185">Reference proteome</keyword>
<dbReference type="Proteomes" id="UP000001968">
    <property type="component" value="Chromosome"/>
</dbReference>
<keyword evidence="3" id="KW-0813">Transport</keyword>
<keyword evidence="7 10" id="KW-1133">Transmembrane helix</keyword>
<dbReference type="KEGG" id="swo:Swol_1427"/>
<dbReference type="Pfam" id="PF02699">
    <property type="entry name" value="YajC"/>
    <property type="match status" value="1"/>
</dbReference>
<dbReference type="AlphaFoldDB" id="Q0AX20"/>
<evidence type="ECO:0000256" key="8">
    <source>
        <dbReference type="ARBA" id="ARBA00023010"/>
    </source>
</evidence>
<proteinExistence type="inferred from homology"/>
<keyword evidence="6" id="KW-0653">Protein transport</keyword>
<comment type="similarity">
    <text evidence="2">Belongs to the YajC family.</text>
</comment>
<keyword evidence="4" id="KW-1003">Cell membrane</keyword>
<dbReference type="GO" id="GO:0015031">
    <property type="term" value="P:protein transport"/>
    <property type="evidence" value="ECO:0007669"/>
    <property type="project" value="UniProtKB-KW"/>
</dbReference>
<comment type="subcellular location">
    <subcellularLocation>
        <location evidence="1">Cell membrane</location>
        <topology evidence="1">Single-pass membrane protein</topology>
    </subcellularLocation>
</comment>
<dbReference type="PANTHER" id="PTHR33909:SF1">
    <property type="entry name" value="SEC TRANSLOCON ACCESSORY COMPLEX SUBUNIT YAJC"/>
    <property type="match status" value="1"/>
</dbReference>